<gene>
    <name evidence="2" type="ordered locus">ANT_01570</name>
    <name evidence="3" type="ordered locus">ANT_07140</name>
    <name evidence="4" type="ordered locus">ANT_27800</name>
</gene>
<evidence type="ECO:0000313" key="3">
    <source>
        <dbReference type="EMBL" id="BAJ62748.1"/>
    </source>
</evidence>
<dbReference type="STRING" id="926569.ANT_01570"/>
<dbReference type="RefSeq" id="WP_013558589.1">
    <property type="nucleotide sequence ID" value="NC_014960.1"/>
</dbReference>
<dbReference type="KEGG" id="atm:ANT_27800"/>
<keyword evidence="5" id="KW-1185">Reference proteome</keyword>
<dbReference type="GO" id="GO:0006313">
    <property type="term" value="P:DNA transposition"/>
    <property type="evidence" value="ECO:0007669"/>
    <property type="project" value="InterPro"/>
</dbReference>
<dbReference type="KEGG" id="atm:ANT_07140"/>
<evidence type="ECO:0000313" key="2">
    <source>
        <dbReference type="EMBL" id="BAJ62191.1"/>
    </source>
</evidence>
<dbReference type="OrthoDB" id="31111at2"/>
<name>E8MZ48_ANATU</name>
<feature type="domain" description="Transposase IS4-like" evidence="1">
    <location>
        <begin position="135"/>
        <end position="300"/>
    </location>
</feature>
<dbReference type="Pfam" id="PF01609">
    <property type="entry name" value="DDE_Tnp_1"/>
    <property type="match status" value="1"/>
</dbReference>
<dbReference type="EMBL" id="AP012029">
    <property type="protein sequence ID" value="BAJ62748.1"/>
    <property type="molecule type" value="Genomic_DNA"/>
</dbReference>
<organism evidence="2 5">
    <name type="scientific">Anaerolinea thermophila (strain DSM 14523 / JCM 11388 / NBRC 100420 / UNI-1)</name>
    <dbReference type="NCBI Taxonomy" id="926569"/>
    <lineage>
        <taxon>Bacteria</taxon>
        <taxon>Bacillati</taxon>
        <taxon>Chloroflexota</taxon>
        <taxon>Anaerolineae</taxon>
        <taxon>Anaerolineales</taxon>
        <taxon>Anaerolineaceae</taxon>
        <taxon>Anaerolinea</taxon>
    </lineage>
</organism>
<dbReference type="AlphaFoldDB" id="E8MZ48"/>
<reference evidence="2 5" key="1">
    <citation type="submission" date="2010-12" db="EMBL/GenBank/DDBJ databases">
        <title>Whole genome sequence of Anaerolinea thermophila UNI-1.</title>
        <authorList>
            <person name="Narita-Yamada S."/>
            <person name="Kishi E."/>
            <person name="Watanabe Y."/>
            <person name="Takasaki K."/>
            <person name="Ankai A."/>
            <person name="Oguchi A."/>
            <person name="Fukui S."/>
            <person name="Takahashi M."/>
            <person name="Yashiro I."/>
            <person name="Hosoyama A."/>
            <person name="Sekiguchi Y."/>
            <person name="Hanada S."/>
            <person name="Fujita N."/>
        </authorList>
    </citation>
    <scope>NUCLEOTIDE SEQUENCE [LARGE SCALE GENOMIC DNA]</scope>
    <source>
        <strain evidence="5">DSM 14523 / JCM 11388 / NBRC 100420 / UNI-1</strain>
        <strain evidence="2">UNI-1</strain>
    </source>
</reference>
<sequence>MDKYIPMRSFMEEFFDDEITAAKAAEIGQAMLVARSLRLTEIAGKMRGGSAASYKRIQRFLQKVDPRAMLWRLFCEQAEYVIGDPTEIERPQAWKTEYVGTLKDGKTRGFWVLLLATPYRGRALPCGLLTYSSKTIAADRSSRNVNHVRAFAGLKDLLGERPLVLDREFSYLELLLNLVEEGVNFVIRLNLGHHPPRFWDAEGREVVLSLAPGEKVIHPSVWYKGKVCVNLIGVWKKGLAEPLWVMSNLEPERAWQVYLWRMKIEETFRDLKGLLGMTRLMNKRQENMEKMVAMLLLVYAIALLIGEGLRDRLYGSPNQLQENVDVVLHKTGKKWRRYSGLFILLKQKWWLPPREWQSIVKEALASFVAIVRPTVLTHV</sequence>
<evidence type="ECO:0000313" key="5">
    <source>
        <dbReference type="Proteomes" id="UP000008922"/>
    </source>
</evidence>
<dbReference type="InterPro" id="IPR012337">
    <property type="entry name" value="RNaseH-like_sf"/>
</dbReference>
<dbReference type="Proteomes" id="UP000008922">
    <property type="component" value="Chromosome"/>
</dbReference>
<dbReference type="eggNOG" id="COG3385">
    <property type="taxonomic scope" value="Bacteria"/>
</dbReference>
<dbReference type="EMBL" id="AP012029">
    <property type="protein sequence ID" value="BAJ62191.1"/>
    <property type="molecule type" value="Genomic_DNA"/>
</dbReference>
<proteinExistence type="predicted"/>
<dbReference type="EMBL" id="AP012029">
    <property type="protein sequence ID" value="BAJ64806.1"/>
    <property type="molecule type" value="Genomic_DNA"/>
</dbReference>
<evidence type="ECO:0000259" key="1">
    <source>
        <dbReference type="Pfam" id="PF01609"/>
    </source>
</evidence>
<accession>E8MZ48</accession>
<protein>
    <submittedName>
        <fullName evidence="2">Transposase for insertion sequence element</fullName>
    </submittedName>
</protein>
<dbReference type="InterPro" id="IPR002559">
    <property type="entry name" value="Transposase_11"/>
</dbReference>
<dbReference type="KEGG" id="atm:ANT_01570"/>
<dbReference type="GO" id="GO:0003677">
    <property type="term" value="F:DNA binding"/>
    <property type="evidence" value="ECO:0007669"/>
    <property type="project" value="InterPro"/>
</dbReference>
<dbReference type="SUPFAM" id="SSF53098">
    <property type="entry name" value="Ribonuclease H-like"/>
    <property type="match status" value="1"/>
</dbReference>
<dbReference type="GO" id="GO:0004803">
    <property type="term" value="F:transposase activity"/>
    <property type="evidence" value="ECO:0007669"/>
    <property type="project" value="InterPro"/>
</dbReference>
<evidence type="ECO:0000313" key="4">
    <source>
        <dbReference type="EMBL" id="BAJ64806.1"/>
    </source>
</evidence>
<dbReference type="HOGENOM" id="CLU_728910_0_0_0"/>